<feature type="compositionally biased region" description="Basic and acidic residues" evidence="1">
    <location>
        <begin position="219"/>
        <end position="231"/>
    </location>
</feature>
<keyword evidence="3" id="KW-1185">Reference proteome</keyword>
<proteinExistence type="predicted"/>
<evidence type="ECO:0000313" key="3">
    <source>
        <dbReference type="Proteomes" id="UP000789595"/>
    </source>
</evidence>
<dbReference type="AlphaFoldDB" id="A0A8J2SJH0"/>
<feature type="compositionally biased region" description="Basic and acidic residues" evidence="1">
    <location>
        <begin position="122"/>
        <end position="138"/>
    </location>
</feature>
<name>A0A8J2SJH0_9STRA</name>
<comment type="caution">
    <text evidence="2">The sequence shown here is derived from an EMBL/GenBank/DDBJ whole genome shotgun (WGS) entry which is preliminary data.</text>
</comment>
<dbReference type="EMBL" id="CAKKNE010000004">
    <property type="protein sequence ID" value="CAH0374068.1"/>
    <property type="molecule type" value="Genomic_DNA"/>
</dbReference>
<feature type="compositionally biased region" description="Low complexity" evidence="1">
    <location>
        <begin position="232"/>
        <end position="244"/>
    </location>
</feature>
<evidence type="ECO:0000313" key="2">
    <source>
        <dbReference type="EMBL" id="CAH0374068.1"/>
    </source>
</evidence>
<accession>A0A8J2SJH0</accession>
<evidence type="ECO:0000256" key="1">
    <source>
        <dbReference type="SAM" id="MobiDB-lite"/>
    </source>
</evidence>
<reference evidence="2" key="1">
    <citation type="submission" date="2021-11" db="EMBL/GenBank/DDBJ databases">
        <authorList>
            <consortium name="Genoscope - CEA"/>
            <person name="William W."/>
        </authorList>
    </citation>
    <scope>NUCLEOTIDE SEQUENCE</scope>
</reference>
<dbReference type="Proteomes" id="UP000789595">
    <property type="component" value="Unassembled WGS sequence"/>
</dbReference>
<organism evidence="2 3">
    <name type="scientific">Pelagomonas calceolata</name>
    <dbReference type="NCBI Taxonomy" id="35677"/>
    <lineage>
        <taxon>Eukaryota</taxon>
        <taxon>Sar</taxon>
        <taxon>Stramenopiles</taxon>
        <taxon>Ochrophyta</taxon>
        <taxon>Pelagophyceae</taxon>
        <taxon>Pelagomonadales</taxon>
        <taxon>Pelagomonadaceae</taxon>
        <taxon>Pelagomonas</taxon>
    </lineage>
</organism>
<feature type="region of interest" description="Disordered" evidence="1">
    <location>
        <begin position="120"/>
        <end position="250"/>
    </location>
</feature>
<protein>
    <submittedName>
        <fullName evidence="2">Uncharacterized protein</fullName>
    </submittedName>
</protein>
<gene>
    <name evidence="2" type="ORF">PECAL_4P13270</name>
</gene>
<sequence>MTLDDATIDAIRAVAAAAKPARKELQRLAKLCGIKANQKSTVILEELEKLVAAAPPPPAPALPRRSIAAPPVASLPPLPPPVASAAVAPPPRQPSLPAAAVAATLGKIDAAVQEVNRAQQIKADRGAKSAKKAEDHNRARTVGAMRDMRPPVPQAHRVGAQNVPRPTKQLRPHGEKKAHVLSPPPRAFLSTASPVRSPPPPLSPANAEPWRLPPKSAAKRPEAAREFRRDLAVAASKASRGAAADARRGL</sequence>